<dbReference type="PANTHER" id="PTHR21060">
    <property type="entry name" value="ACETATE KINASE"/>
    <property type="match status" value="1"/>
</dbReference>
<keyword evidence="5" id="KW-0460">Magnesium</keyword>
<dbReference type="InterPro" id="IPR023865">
    <property type="entry name" value="Aliphatic_acid_kinase_CS"/>
</dbReference>
<dbReference type="Gene3D" id="3.30.420.40">
    <property type="match status" value="2"/>
</dbReference>
<dbReference type="GO" id="GO:0006083">
    <property type="term" value="P:acetate metabolic process"/>
    <property type="evidence" value="ECO:0007669"/>
    <property type="project" value="TreeGrafter"/>
</dbReference>
<keyword evidence="1 5" id="KW-0808">Transferase</keyword>
<feature type="site" description="Transition state stabilizer" evidence="5">
    <location>
        <position position="1092"/>
    </location>
</feature>
<evidence type="ECO:0000313" key="9">
    <source>
        <dbReference type="Proteomes" id="UP001209570"/>
    </source>
</evidence>
<feature type="region of interest" description="Disordered" evidence="7">
    <location>
        <begin position="26"/>
        <end position="67"/>
    </location>
</feature>
<dbReference type="EC" id="2.7.2.1" evidence="5"/>
<dbReference type="HAMAP" id="MF_00020">
    <property type="entry name" value="Acetate_kinase"/>
    <property type="match status" value="1"/>
</dbReference>
<evidence type="ECO:0000256" key="6">
    <source>
        <dbReference type="SAM" id="Coils"/>
    </source>
</evidence>
<dbReference type="PRINTS" id="PR00471">
    <property type="entry name" value="ACETATEKNASE"/>
</dbReference>
<organism evidence="8 9">
    <name type="scientific">Pythium insidiosum</name>
    <name type="common">Pythiosis disease agent</name>
    <dbReference type="NCBI Taxonomy" id="114742"/>
    <lineage>
        <taxon>Eukaryota</taxon>
        <taxon>Sar</taxon>
        <taxon>Stramenopiles</taxon>
        <taxon>Oomycota</taxon>
        <taxon>Peronosporomycetes</taxon>
        <taxon>Pythiales</taxon>
        <taxon>Pythiaceae</taxon>
        <taxon>Pythium</taxon>
    </lineage>
</organism>
<feature type="region of interest" description="Disordered" evidence="7">
    <location>
        <begin position="81"/>
        <end position="131"/>
    </location>
</feature>
<feature type="coiled-coil region" evidence="6">
    <location>
        <begin position="430"/>
        <end position="589"/>
    </location>
</feature>
<dbReference type="AlphaFoldDB" id="A0AAD5LC05"/>
<keyword evidence="5" id="KW-0479">Metal-binding</keyword>
<feature type="region of interest" description="Disordered" evidence="7">
    <location>
        <begin position="710"/>
        <end position="749"/>
    </location>
</feature>
<feature type="binding site" evidence="5">
    <location>
        <begin position="1133"/>
        <end position="1135"/>
    </location>
    <ligand>
        <name>ATP</name>
        <dbReference type="ChEBI" id="CHEBI:30616"/>
    </ligand>
</feature>
<dbReference type="CDD" id="cd24010">
    <property type="entry name" value="ASKHA_NBD_AcK_PK"/>
    <property type="match status" value="1"/>
</dbReference>
<feature type="region of interest" description="Disordered" evidence="7">
    <location>
        <begin position="671"/>
        <end position="696"/>
    </location>
</feature>
<feature type="binding site" evidence="5">
    <location>
        <position position="941"/>
    </location>
    <ligand>
        <name>substrate</name>
    </ligand>
</feature>
<feature type="binding site" evidence="5">
    <location>
        <position position="861"/>
    </location>
    <ligand>
        <name>ATP</name>
        <dbReference type="ChEBI" id="CHEBI:30616"/>
    </ligand>
</feature>
<dbReference type="SUPFAM" id="SSF53067">
    <property type="entry name" value="Actin-like ATPase domain"/>
    <property type="match status" value="2"/>
</dbReference>
<feature type="region of interest" description="Disordered" evidence="7">
    <location>
        <begin position="764"/>
        <end position="825"/>
    </location>
</feature>
<comment type="similarity">
    <text evidence="5">Belongs to the acetokinase family.</text>
</comment>
<dbReference type="GO" id="GO:0006085">
    <property type="term" value="P:acetyl-CoA biosynthetic process"/>
    <property type="evidence" value="ECO:0007669"/>
    <property type="project" value="UniProtKB-UniRule"/>
</dbReference>
<feature type="compositionally biased region" description="Acidic residues" evidence="7">
    <location>
        <begin position="49"/>
        <end position="65"/>
    </location>
</feature>
<gene>
    <name evidence="8" type="ORF">P43SY_002019</name>
</gene>
<dbReference type="NCBIfam" id="TIGR00016">
    <property type="entry name" value="ackA"/>
    <property type="match status" value="1"/>
</dbReference>
<keyword evidence="3 5" id="KW-0418">Kinase</keyword>
<accession>A0AAD5LC05</accession>
<evidence type="ECO:0000256" key="5">
    <source>
        <dbReference type="HAMAP-Rule" id="MF_03131"/>
    </source>
</evidence>
<keyword evidence="9" id="KW-1185">Reference proteome</keyword>
<comment type="catalytic activity">
    <reaction evidence="5">
        <text>acetate + ATP = acetyl phosphate + ADP</text>
        <dbReference type="Rhea" id="RHEA:11352"/>
        <dbReference type="ChEBI" id="CHEBI:22191"/>
        <dbReference type="ChEBI" id="CHEBI:30089"/>
        <dbReference type="ChEBI" id="CHEBI:30616"/>
        <dbReference type="ChEBI" id="CHEBI:456216"/>
        <dbReference type="EC" id="2.7.2.1"/>
    </reaction>
</comment>
<feature type="binding site" evidence="5">
    <location>
        <begin position="1185"/>
        <end position="1189"/>
    </location>
    <ligand>
        <name>ATP</name>
        <dbReference type="ChEBI" id="CHEBI:30616"/>
    </ligand>
</feature>
<name>A0AAD5LC05_PYTIN</name>
<comment type="cofactor">
    <cofactor evidence="5">
        <name>Mg(2+)</name>
        <dbReference type="ChEBI" id="CHEBI:18420"/>
    </cofactor>
</comment>
<keyword evidence="4 5" id="KW-0067">ATP-binding</keyword>
<dbReference type="InterPro" id="IPR004372">
    <property type="entry name" value="Ac/propionate_kinase"/>
</dbReference>
<keyword evidence="2 5" id="KW-0547">Nucleotide-binding</keyword>
<evidence type="ECO:0000256" key="1">
    <source>
        <dbReference type="ARBA" id="ARBA00022679"/>
    </source>
</evidence>
<evidence type="ECO:0000256" key="4">
    <source>
        <dbReference type="ARBA" id="ARBA00022840"/>
    </source>
</evidence>
<dbReference type="InterPro" id="IPR043129">
    <property type="entry name" value="ATPase_NBD"/>
</dbReference>
<feature type="compositionally biased region" description="Low complexity" evidence="7">
    <location>
        <begin position="726"/>
        <end position="739"/>
    </location>
</feature>
<dbReference type="Proteomes" id="UP001209570">
    <property type="component" value="Unassembled WGS sequence"/>
</dbReference>
<dbReference type="PANTHER" id="PTHR21060:SF15">
    <property type="entry name" value="ACETATE KINASE-RELATED"/>
    <property type="match status" value="1"/>
</dbReference>
<dbReference type="EMBL" id="JAKCXM010000320">
    <property type="protein sequence ID" value="KAJ0395888.1"/>
    <property type="molecule type" value="Genomic_DNA"/>
</dbReference>
<evidence type="ECO:0000256" key="2">
    <source>
        <dbReference type="ARBA" id="ARBA00022741"/>
    </source>
</evidence>
<dbReference type="PROSITE" id="PS01075">
    <property type="entry name" value="ACETATE_KINASE_1"/>
    <property type="match status" value="1"/>
</dbReference>
<feature type="binding site" evidence="5">
    <location>
        <begin position="1059"/>
        <end position="1063"/>
    </location>
    <ligand>
        <name>ATP</name>
        <dbReference type="ChEBI" id="CHEBI:30616"/>
    </ligand>
</feature>
<comment type="caution">
    <text evidence="8">The sequence shown here is derived from an EMBL/GenBank/DDBJ whole genome shotgun (WGS) entry which is preliminary data.</text>
</comment>
<comment type="pathway">
    <text evidence="5">Metabolic intermediate biosynthesis; acetyl-CoA biosynthesis; acetyl-CoA from acetate: step 1/2.</text>
</comment>
<protein>
    <recommendedName>
        <fullName evidence="5">Probable acetate kinase</fullName>
        <ecNumber evidence="5">2.7.2.1</ecNumber>
    </recommendedName>
    <alternativeName>
        <fullName evidence="5">Acetokinase</fullName>
    </alternativeName>
</protein>
<proteinExistence type="inferred from homology"/>
<feature type="binding site" evidence="5">
    <location>
        <position position="1241"/>
    </location>
    <ligand>
        <name>Mg(2+)</name>
        <dbReference type="ChEBI" id="CHEBI:18420"/>
    </ligand>
</feature>
<dbReference type="GO" id="GO:0000287">
    <property type="term" value="F:magnesium ion binding"/>
    <property type="evidence" value="ECO:0007669"/>
    <property type="project" value="UniProtKB-UniRule"/>
</dbReference>
<feature type="region of interest" description="Disordered" evidence="7">
    <location>
        <begin position="203"/>
        <end position="222"/>
    </location>
</feature>
<dbReference type="PROSITE" id="PS01076">
    <property type="entry name" value="ACETATE_KINASE_2"/>
    <property type="match status" value="1"/>
</dbReference>
<dbReference type="GO" id="GO:0005524">
    <property type="term" value="F:ATP binding"/>
    <property type="evidence" value="ECO:0007669"/>
    <property type="project" value="UniProtKB-KW"/>
</dbReference>
<feature type="site" description="Transition state stabilizer" evidence="5">
    <location>
        <position position="1031"/>
    </location>
</feature>
<dbReference type="Pfam" id="PF00871">
    <property type="entry name" value="Acetate_kinase"/>
    <property type="match status" value="1"/>
</dbReference>
<dbReference type="GO" id="GO:0008776">
    <property type="term" value="F:acetate kinase activity"/>
    <property type="evidence" value="ECO:0007669"/>
    <property type="project" value="UniProtKB-UniRule"/>
</dbReference>
<evidence type="ECO:0000256" key="7">
    <source>
        <dbReference type="SAM" id="MobiDB-lite"/>
    </source>
</evidence>
<reference evidence="8" key="1">
    <citation type="submission" date="2021-12" db="EMBL/GenBank/DDBJ databases">
        <title>Prjna785345.</title>
        <authorList>
            <person name="Rujirawat T."/>
            <person name="Krajaejun T."/>
        </authorList>
    </citation>
    <scope>NUCLEOTIDE SEQUENCE</scope>
    <source>
        <strain evidence="8">Pi057C3</strain>
    </source>
</reference>
<feature type="compositionally biased region" description="Low complexity" evidence="7">
    <location>
        <begin position="802"/>
        <end position="814"/>
    </location>
</feature>
<feature type="compositionally biased region" description="Low complexity" evidence="7">
    <location>
        <begin position="677"/>
        <end position="688"/>
    </location>
</feature>
<feature type="binding site" evidence="5">
    <location>
        <position position="854"/>
    </location>
    <ligand>
        <name>Mg(2+)</name>
        <dbReference type="ChEBI" id="CHEBI:18420"/>
    </ligand>
</feature>
<evidence type="ECO:0000256" key="3">
    <source>
        <dbReference type="ARBA" id="ARBA00022777"/>
    </source>
</evidence>
<dbReference type="InterPro" id="IPR000890">
    <property type="entry name" value="Aliphatic_acid_kin_short-chain"/>
</dbReference>
<sequence length="1256" mass="138188">MSRLLRAAVQLHDGDAWRLPNWEEYSDSGRSGAAWSDADAGTECAPATTDDDADNDNDDDSDDDDGRSHLARRRLFSADEAPLNCSSRSEESERDGGAVLARAASTRRRRPSGVAISLPMHPPPSTVTSARSPATLTRMARDLRALHQRFAQQRQQDAPAEDAASTLAPSQDRCAAQQQAQIASQLEGVREQLADFQRRWQSAVEGGSGPHGVQAAAVAPSPSVDAPKKCRDFFDMAVQTDVMMSDDALLQWLQLLAQKVDVLAGSFHGDTTQLPIRYPLQPHIPGDPVPLRGSCATGTEPSSVSSWHVGRSLQHLVSPATADQLLDVERAISCLATATQQTTTRYVEYFERIVSQIQEVHQQRLQQVVEESLKEMKLQRSKYKKRLELLGEECQAAKMMAEDWRAKAATASHQSVQERERADTMVHATNDQAKQETEKMRRHLEQLNMELQAMQERFNDAERRREAQNSELQQAKSLVEELMASLESAQRELDGTKRHATAQSASLMATLHDREATIRELQQQLTSLQAAHQIAVRRAEKELEVQRNALQHQTDVFSRQEQSLREAHKQELARLEERWRQRLQDAIDDTKRSIEQSQPSVVSQECQTDQHDDELLNDCTMPTDERIARLQRRCRALEGVLEKKFEDASVVGSVSPHSSVSSTWLAGDSHAADWRSAQRPQGAGQRQGDTTGTTLPLTSFEFSFEDLATASPSTQQWETTSRHSARSSLSSQLTVSAASQPPPSDAPSTEDMMALVRKLEHLATRPEKHRAPSQPDEEPETEPSATAPSKISRRHDDAALKRTSSGTRGRTDSTPMAAATAAKKRPSLPLRASFLRQLSAAAATAATDSLLVINAGSSTLKYKLFHVDPQCKSGVGKPVFAGLVELSTASSKQGRLVHQCLASQEKQELHMELPTHRVALEEAVQRFFGAQAGSIQAIGHRVVHGGEAFHDASLLTRPVLDALEANIALAPLHNPANLLGIEVATEVFGASVPQVGVFDTAFHATMEPKAFLYAVPYKLYEEHGVRRYGFHGTSHQYVAKRAAKYLGKPLEECRFVTCHLGNGSSMAAIRDGQCVDTTMGLTPLDGLCMGTRSGDVDPALHNFLATTLNMSIGDIDKMLNKQSGLLGICGDSDIRQIQDRVRKQDPADTRADLALDVYSHRVRKYLGAYLLELEGKLDAIVFTAGIGENSAMVRERVCRNLSALGIELDQEKNAVSMLGAGPIAIQSERSKVQVLVIPTDEERSIAEQTYTIALQK</sequence>
<keyword evidence="6" id="KW-0175">Coiled coil</keyword>
<evidence type="ECO:0000313" key="8">
    <source>
        <dbReference type="EMBL" id="KAJ0395888.1"/>
    </source>
</evidence>
<feature type="active site" description="Proton donor/acceptor" evidence="5">
    <location>
        <position position="999"/>
    </location>
</feature>